<sequence length="90" mass="10445">MKFEEELISLSRTSKQVHSPKAELLTSSAGRRLVIASSYFRNTFDGSSIRARRYKFIKRSGLSEKFLTCLMDERRRFDGYPMTMPMLEGV</sequence>
<name>A0A5B0NLS6_PUCGR</name>
<comment type="caution">
    <text evidence="1">The sequence shown here is derived from an EMBL/GenBank/DDBJ whole genome shotgun (WGS) entry which is preliminary data.</text>
</comment>
<dbReference type="AlphaFoldDB" id="A0A5B0NLS6"/>
<dbReference type="Proteomes" id="UP000325313">
    <property type="component" value="Unassembled WGS sequence"/>
</dbReference>
<dbReference type="EMBL" id="VDEP01000405">
    <property type="protein sequence ID" value="KAA1088869.1"/>
    <property type="molecule type" value="Genomic_DNA"/>
</dbReference>
<protein>
    <submittedName>
        <fullName evidence="1">Uncharacterized protein</fullName>
    </submittedName>
</protein>
<organism evidence="1 2">
    <name type="scientific">Puccinia graminis f. sp. tritici</name>
    <dbReference type="NCBI Taxonomy" id="56615"/>
    <lineage>
        <taxon>Eukaryota</taxon>
        <taxon>Fungi</taxon>
        <taxon>Dikarya</taxon>
        <taxon>Basidiomycota</taxon>
        <taxon>Pucciniomycotina</taxon>
        <taxon>Pucciniomycetes</taxon>
        <taxon>Pucciniales</taxon>
        <taxon>Pucciniaceae</taxon>
        <taxon>Puccinia</taxon>
    </lineage>
</organism>
<proteinExistence type="predicted"/>
<reference evidence="1 2" key="1">
    <citation type="submission" date="2019-05" db="EMBL/GenBank/DDBJ databases">
        <title>Emergence of the Ug99 lineage of the wheat stem rust pathogen through somatic hybridization.</title>
        <authorList>
            <person name="Li F."/>
            <person name="Upadhyaya N.M."/>
            <person name="Sperschneider J."/>
            <person name="Matny O."/>
            <person name="Nguyen-Phuc H."/>
            <person name="Mago R."/>
            <person name="Raley C."/>
            <person name="Miller M.E."/>
            <person name="Silverstein K.A.T."/>
            <person name="Henningsen E."/>
            <person name="Hirsch C.D."/>
            <person name="Visser B."/>
            <person name="Pretorius Z.A."/>
            <person name="Steffenson B.J."/>
            <person name="Schwessinger B."/>
            <person name="Dodds P.N."/>
            <person name="Figueroa M."/>
        </authorList>
    </citation>
    <scope>NUCLEOTIDE SEQUENCE [LARGE SCALE GENOMIC DNA]</scope>
    <source>
        <strain evidence="1 2">Ug99</strain>
    </source>
</reference>
<evidence type="ECO:0000313" key="1">
    <source>
        <dbReference type="EMBL" id="KAA1088869.1"/>
    </source>
</evidence>
<gene>
    <name evidence="1" type="ORF">PGTUg99_033073</name>
</gene>
<evidence type="ECO:0000313" key="2">
    <source>
        <dbReference type="Proteomes" id="UP000325313"/>
    </source>
</evidence>
<accession>A0A5B0NLS6</accession>